<evidence type="ECO:0000313" key="2">
    <source>
        <dbReference type="Proteomes" id="UP000029435"/>
    </source>
</evidence>
<sequence length="140" mass="15969">MPDSIATPHPFLDTDAWPVVFLHMPEQVPDEESAGYMAQIAQLYTAQERFVLCMTGADLPHRSPVFMNAYLQWTRDNVNLQRQYCAGAIRIESDEAKRQKYVEWAENWAQSGQAPYAYFVVATSLEAQALAIMLLDRDKP</sequence>
<dbReference type="RefSeq" id="WP_039311913.1">
    <property type="nucleotide sequence ID" value="NZ_JQOD01000001.1"/>
</dbReference>
<name>A0A0M2F2U8_9GAMM</name>
<dbReference type="AlphaFoldDB" id="A0A0M2F2U8"/>
<gene>
    <name evidence="1" type="ORF">KU74_02390</name>
</gene>
<dbReference type="STRING" id="180957.B5S52_14350"/>
<organism evidence="1 2">
    <name type="scientific">Pectobacterium brasiliense</name>
    <dbReference type="NCBI Taxonomy" id="180957"/>
    <lineage>
        <taxon>Bacteria</taxon>
        <taxon>Pseudomonadati</taxon>
        <taxon>Pseudomonadota</taxon>
        <taxon>Gammaproteobacteria</taxon>
        <taxon>Enterobacterales</taxon>
        <taxon>Pectobacteriaceae</taxon>
        <taxon>Pectobacterium</taxon>
    </lineage>
</organism>
<accession>A0A0M2F2U8</accession>
<dbReference type="OrthoDB" id="8003101at2"/>
<proteinExistence type="predicted"/>
<dbReference type="Proteomes" id="UP000029435">
    <property type="component" value="Unassembled WGS sequence"/>
</dbReference>
<reference evidence="1 2" key="1">
    <citation type="submission" date="2014-08" db="EMBL/GenBank/DDBJ databases">
        <title>Genome sequences of NCPPB Pectobacterium isolates.</title>
        <authorList>
            <person name="Glover R.H."/>
            <person name="Sapp M."/>
            <person name="Elphinstone J."/>
        </authorList>
    </citation>
    <scope>NUCLEOTIDE SEQUENCE [LARGE SCALE GENOMIC DNA]</scope>
    <source>
        <strain evidence="1 2">LMG 21372</strain>
    </source>
</reference>
<dbReference type="EMBL" id="JQOD01000001">
    <property type="protein sequence ID" value="KGA35339.1"/>
    <property type="molecule type" value="Genomic_DNA"/>
</dbReference>
<comment type="caution">
    <text evidence="1">The sequence shown here is derived from an EMBL/GenBank/DDBJ whole genome shotgun (WGS) entry which is preliminary data.</text>
</comment>
<evidence type="ECO:0000313" key="1">
    <source>
        <dbReference type="EMBL" id="KGA35339.1"/>
    </source>
</evidence>
<protein>
    <submittedName>
        <fullName evidence="1">Uncharacterized protein</fullName>
    </submittedName>
</protein>